<name>A0A976IJJ5_BRELC</name>
<feature type="compositionally biased region" description="Low complexity" evidence="1">
    <location>
        <begin position="35"/>
        <end position="58"/>
    </location>
</feature>
<dbReference type="SMART" id="SM00312">
    <property type="entry name" value="PX"/>
    <property type="match status" value="1"/>
</dbReference>
<dbReference type="SUPFAM" id="SSF64268">
    <property type="entry name" value="PX domain"/>
    <property type="match status" value="1"/>
</dbReference>
<dbReference type="Pfam" id="PF00787">
    <property type="entry name" value="PX"/>
    <property type="match status" value="1"/>
</dbReference>
<proteinExistence type="predicted"/>
<organism evidence="3 4">
    <name type="scientific">Bremia lactucae</name>
    <name type="common">Lettuce downy mildew</name>
    <dbReference type="NCBI Taxonomy" id="4779"/>
    <lineage>
        <taxon>Eukaryota</taxon>
        <taxon>Sar</taxon>
        <taxon>Stramenopiles</taxon>
        <taxon>Oomycota</taxon>
        <taxon>Peronosporomycetes</taxon>
        <taxon>Peronosporales</taxon>
        <taxon>Peronosporaceae</taxon>
        <taxon>Bremia</taxon>
    </lineage>
</organism>
<reference evidence="3 4" key="1">
    <citation type="journal article" date="2021" name="Genome Biol.">
        <title>AFLAP: assembly-free linkage analysis pipeline using k-mers from genome sequencing data.</title>
        <authorList>
            <person name="Fletcher K."/>
            <person name="Zhang L."/>
            <person name="Gil J."/>
            <person name="Han R."/>
            <person name="Cavanaugh K."/>
            <person name="Michelmore R."/>
        </authorList>
    </citation>
    <scope>NUCLEOTIDE SEQUENCE [LARGE SCALE GENOMIC DNA]</scope>
    <source>
        <strain evidence="3 4">SF5</strain>
    </source>
</reference>
<dbReference type="CDD" id="cd06093">
    <property type="entry name" value="PX_domain"/>
    <property type="match status" value="1"/>
</dbReference>
<evidence type="ECO:0000256" key="1">
    <source>
        <dbReference type="SAM" id="MobiDB-lite"/>
    </source>
</evidence>
<dbReference type="Proteomes" id="UP000294530">
    <property type="component" value="Unassembled WGS sequence"/>
</dbReference>
<dbReference type="GO" id="GO:0035091">
    <property type="term" value="F:phosphatidylinositol binding"/>
    <property type="evidence" value="ECO:0007669"/>
    <property type="project" value="InterPro"/>
</dbReference>
<evidence type="ECO:0000313" key="4">
    <source>
        <dbReference type="Proteomes" id="UP000294530"/>
    </source>
</evidence>
<feature type="domain" description="PX" evidence="2">
    <location>
        <begin position="125"/>
        <end position="242"/>
    </location>
</feature>
<dbReference type="EMBL" id="SHOA02000001">
    <property type="protein sequence ID" value="TDH72980.1"/>
    <property type="molecule type" value="Genomic_DNA"/>
</dbReference>
<keyword evidence="4" id="KW-1185">Reference proteome</keyword>
<evidence type="ECO:0000259" key="2">
    <source>
        <dbReference type="PROSITE" id="PS50195"/>
    </source>
</evidence>
<dbReference type="KEGG" id="blac:94345846"/>
<feature type="region of interest" description="Disordered" evidence="1">
    <location>
        <begin position="35"/>
        <end position="100"/>
    </location>
</feature>
<dbReference type="InterPro" id="IPR036871">
    <property type="entry name" value="PX_dom_sf"/>
</dbReference>
<dbReference type="InterPro" id="IPR001683">
    <property type="entry name" value="PX_dom"/>
</dbReference>
<comment type="caution">
    <text evidence="3">The sequence shown here is derived from an EMBL/GenBank/DDBJ whole genome shotgun (WGS) entry which is preliminary data.</text>
</comment>
<dbReference type="PROSITE" id="PS50195">
    <property type="entry name" value="PX"/>
    <property type="match status" value="1"/>
</dbReference>
<dbReference type="Gene3D" id="3.30.1520.10">
    <property type="entry name" value="Phox-like domain"/>
    <property type="match status" value="1"/>
</dbReference>
<dbReference type="GeneID" id="94345846"/>
<dbReference type="AlphaFoldDB" id="A0A976IJJ5"/>
<feature type="compositionally biased region" description="Polar residues" evidence="1">
    <location>
        <begin position="59"/>
        <end position="87"/>
    </location>
</feature>
<dbReference type="RefSeq" id="XP_067822479.1">
    <property type="nucleotide sequence ID" value="XM_067960175.1"/>
</dbReference>
<accession>A0A976IJJ5</accession>
<sequence>MMIPEYPPRGTSITYGDPMAMPTVVYRLSLKPASSALPASSTSSASPSTSTTSSTTSPEITITRVQNSRLTIPSSSSTGTLMTTENDFSGRRGKSHSETASRLERMLNSSASSRDLLRGRPYSAGDEVDLARSVTISGFSKNSHGTWVFKVDVGGPSDSNAYVVRRRFTDFKLLHEGLSKLSKLPELPPHGIVSVFQMFVSPEKLLAARVARLQEILLVIRAHPILRTSQAFVAFIGKNPSRYDAGYVSLSGYEVPASQRPNPAGSLDSL</sequence>
<gene>
    <name evidence="3" type="ORF">CCR75_002075</name>
</gene>
<protein>
    <recommendedName>
        <fullName evidence="2">PX domain-containing protein</fullName>
    </recommendedName>
</protein>
<dbReference type="OrthoDB" id="289314at2759"/>
<evidence type="ECO:0000313" key="3">
    <source>
        <dbReference type="EMBL" id="TDH72980.1"/>
    </source>
</evidence>